<name>A0A844FCP1_CLOSV</name>
<keyword evidence="1" id="KW-0472">Membrane</keyword>
<organism evidence="2 3">
    <name type="scientific">Clostridium scindens (strain JCM 10418 / VPI 12708)</name>
    <dbReference type="NCBI Taxonomy" id="29347"/>
    <lineage>
        <taxon>Bacteria</taxon>
        <taxon>Bacillati</taxon>
        <taxon>Bacillota</taxon>
        <taxon>Clostridia</taxon>
        <taxon>Lachnospirales</taxon>
        <taxon>Lachnospiraceae</taxon>
    </lineage>
</organism>
<dbReference type="PANTHER" id="PTHR35007:SF2">
    <property type="entry name" value="PILUS ASSEMBLE PROTEIN"/>
    <property type="match status" value="1"/>
</dbReference>
<proteinExistence type="predicted"/>
<evidence type="ECO:0000256" key="1">
    <source>
        <dbReference type="SAM" id="Phobius"/>
    </source>
</evidence>
<dbReference type="AlphaFoldDB" id="A0A844FCP1"/>
<sequence length="382" mass="43890">MSASTRTVGKIVRNSHGQGASTEMLEVLLEGAAEKIPVEIKVSEQQYSKEEVRELFQRVMRRLDRLILGKNESLDRIEYDMDLVTQVPGEPVGVEWELDRYDVMNIRGELQENVLDQEGTLVKLSAVLTYSEDPKEQALYECMANVFPKALTGKEQKGQRVMQEIMKREADSKTKRVWLLPEKIQGKAASYYKKMDYRGLVLIVMAILIAILLYALKQQNIRKEGEEKKRQMMLDYPEIVNKLALFLGAGMTVKRAWRKVVEDYERHKTDGNARHAYEEMKKACYEMESGVMETESYENFGRRCNVQSYIRLGALLSQNLRKGTKGLTHLLRLESIQAFEERKARAKRLGEEAGTKLLLPMFLMLAIVLIIVIVPAFLSMQI</sequence>
<dbReference type="EMBL" id="VUMB01000021">
    <property type="protein sequence ID" value="MSS40864.1"/>
    <property type="molecule type" value="Genomic_DNA"/>
</dbReference>
<evidence type="ECO:0000313" key="2">
    <source>
        <dbReference type="EMBL" id="MSS40864.1"/>
    </source>
</evidence>
<keyword evidence="1" id="KW-0812">Transmembrane</keyword>
<keyword evidence="1" id="KW-1133">Transmembrane helix</keyword>
<feature type="transmembrane region" description="Helical" evidence="1">
    <location>
        <begin position="197"/>
        <end position="216"/>
    </location>
</feature>
<feature type="transmembrane region" description="Helical" evidence="1">
    <location>
        <begin position="357"/>
        <end position="378"/>
    </location>
</feature>
<protein>
    <recommendedName>
        <fullName evidence="4">Bacterial type II secretion system domain protein F</fullName>
    </recommendedName>
</protein>
<gene>
    <name evidence="2" type="ORF">FYJ37_11020</name>
</gene>
<accession>A0A844FCP1</accession>
<dbReference type="Proteomes" id="UP000462363">
    <property type="component" value="Unassembled WGS sequence"/>
</dbReference>
<reference evidence="2 3" key="1">
    <citation type="submission" date="2019-08" db="EMBL/GenBank/DDBJ databases">
        <title>In-depth cultivation of the pig gut microbiome towards novel bacterial diversity and tailored functional studies.</title>
        <authorList>
            <person name="Wylensek D."/>
            <person name="Hitch T.C.A."/>
            <person name="Clavel T."/>
        </authorList>
    </citation>
    <scope>NUCLEOTIDE SEQUENCE [LARGE SCALE GENOMIC DNA]</scope>
    <source>
        <strain evidence="2 3">BL-389-WT-3D</strain>
    </source>
</reference>
<comment type="caution">
    <text evidence="2">The sequence shown here is derived from an EMBL/GenBank/DDBJ whole genome shotgun (WGS) entry which is preliminary data.</text>
</comment>
<dbReference type="PANTHER" id="PTHR35007">
    <property type="entry name" value="INTEGRAL MEMBRANE PROTEIN-RELATED"/>
    <property type="match status" value="1"/>
</dbReference>
<evidence type="ECO:0008006" key="4">
    <source>
        <dbReference type="Google" id="ProtNLM"/>
    </source>
</evidence>
<dbReference type="RefSeq" id="WP_154323385.1">
    <property type="nucleotide sequence ID" value="NZ_CAMAAA010000020.1"/>
</dbReference>
<evidence type="ECO:0000313" key="3">
    <source>
        <dbReference type="Proteomes" id="UP000462363"/>
    </source>
</evidence>